<dbReference type="AlphaFoldDB" id="A0A2P2C8T9"/>
<dbReference type="EMBL" id="CZKB01000006">
    <property type="protein sequence ID" value="CUR58434.1"/>
    <property type="molecule type" value="Genomic_DNA"/>
</dbReference>
<protein>
    <submittedName>
        <fullName evidence="1">Uncharacterized protein</fullName>
    </submittedName>
</protein>
<evidence type="ECO:0000313" key="1">
    <source>
        <dbReference type="EMBL" id="CUR58434.1"/>
    </source>
</evidence>
<name>A0A2P2C8T9_9ZZZZ</name>
<accession>A0A2P2C8T9</accession>
<organism evidence="1">
    <name type="scientific">metagenome</name>
    <dbReference type="NCBI Taxonomy" id="256318"/>
    <lineage>
        <taxon>unclassified sequences</taxon>
        <taxon>metagenomes</taxon>
    </lineage>
</organism>
<sequence>MTDAERRQLHAELAHWQGAIVQLAELDAVAPAEAWSHLEDYLRLRLRDRLTSSIAALSAEGTTLATALASGRPLGECRASLLRLRARYLAVESTVEFYGDAVQQRTTPRLGAVLRGLDTIAVDSMEVVLRPLGKDVPPALVYPEKGLGAAVLRAGIRLWDQGGLSPVAAIKVTRHNLIHPTAILHETTHQWSHLVGWNTELGEVLAEVAGAAGDVPGLGELWRSWAGEVAADVGAFAMAGWSPVPALANVVDGPTASVHRVRLGDPHPPSWLRVLFNVELCRSWYGAGPWDDLSAAWRSRHDPAGLTTHDAAVARAGERLLPALASACTRRPFRAFGGRPLHALADPDRVSPARLAELSRQAGDTLLTSAFLARSDSLRVLALLTSDQPLDPAATAARTARLHDWLARLAPMPLPRAA</sequence>
<reference evidence="1" key="1">
    <citation type="submission" date="2015-08" db="EMBL/GenBank/DDBJ databases">
        <authorList>
            <person name="Babu N.S."/>
            <person name="Beckwith C.J."/>
            <person name="Beseler K.G."/>
            <person name="Brison A."/>
            <person name="Carone J.V."/>
            <person name="Caskin T.P."/>
            <person name="Diamond M."/>
            <person name="Durham M.E."/>
            <person name="Foxe J.M."/>
            <person name="Go M."/>
            <person name="Henderson B.A."/>
            <person name="Jones I.B."/>
            <person name="McGettigan J.A."/>
            <person name="Micheletti S.J."/>
            <person name="Nasrallah M.E."/>
            <person name="Ortiz D."/>
            <person name="Piller C.R."/>
            <person name="Privatt S.R."/>
            <person name="Schneider S.L."/>
            <person name="Sharp S."/>
            <person name="Smith T.C."/>
            <person name="Stanton J.D."/>
            <person name="Ullery H.E."/>
            <person name="Wilson R.J."/>
            <person name="Serrano M.G."/>
            <person name="Buck G."/>
            <person name="Lee V."/>
            <person name="Wang Y."/>
            <person name="Carvalho R."/>
            <person name="Voegtly L."/>
            <person name="Shi R."/>
            <person name="Duckworth R."/>
            <person name="Johnson A."/>
            <person name="Loviza R."/>
            <person name="Walstead R."/>
            <person name="Shah Z."/>
            <person name="Kiflezghi M."/>
            <person name="Wade K."/>
            <person name="Ball S.L."/>
            <person name="Bradley K.W."/>
            <person name="Asai D.J."/>
            <person name="Bowman C.A."/>
            <person name="Russell D.A."/>
            <person name="Pope W.H."/>
            <person name="Jacobs-Sera D."/>
            <person name="Hendrix R.W."/>
            <person name="Hatfull G.F."/>
        </authorList>
    </citation>
    <scope>NUCLEOTIDE SEQUENCE</scope>
</reference>
<gene>
    <name evidence="1" type="ORF">NOCA1140100</name>
</gene>
<proteinExistence type="predicted"/>